<dbReference type="AlphaFoldDB" id="A0A6B3RR08"/>
<comment type="caution">
    <text evidence="1">The sequence shown here is derived from an EMBL/GenBank/DDBJ whole genome shotgun (WGS) entry which is preliminary data.</text>
</comment>
<sequence>MTGAIVPFLSLLTLLAVATFALLSKARVEARRHDPNAPKSTLARDGKYGGVAFLLPLAERARFRSLR</sequence>
<proteinExistence type="predicted"/>
<dbReference type="EMBL" id="JAAIKE010000001">
    <property type="protein sequence ID" value="NEX45532.1"/>
    <property type="molecule type" value="Genomic_DNA"/>
</dbReference>
<keyword evidence="2" id="KW-1185">Reference proteome</keyword>
<dbReference type="RefSeq" id="WP_164609512.1">
    <property type="nucleotide sequence ID" value="NZ_JAAIKE010000001.1"/>
</dbReference>
<gene>
    <name evidence="1" type="ORF">G3572_04900</name>
</gene>
<accession>A0A6B3RR08</accession>
<organism evidence="1 2">
    <name type="scientific">Pseudotabrizicola algicola</name>
    <dbReference type="NCBI Taxonomy" id="2709381"/>
    <lineage>
        <taxon>Bacteria</taxon>
        <taxon>Pseudomonadati</taxon>
        <taxon>Pseudomonadota</taxon>
        <taxon>Alphaproteobacteria</taxon>
        <taxon>Rhodobacterales</taxon>
        <taxon>Paracoccaceae</taxon>
        <taxon>Pseudotabrizicola</taxon>
    </lineage>
</organism>
<evidence type="ECO:0000313" key="2">
    <source>
        <dbReference type="Proteomes" id="UP000481421"/>
    </source>
</evidence>
<dbReference type="Proteomes" id="UP000481421">
    <property type="component" value="Unassembled WGS sequence"/>
</dbReference>
<protein>
    <submittedName>
        <fullName evidence="1">Uncharacterized protein</fullName>
    </submittedName>
</protein>
<evidence type="ECO:0000313" key="1">
    <source>
        <dbReference type="EMBL" id="NEX45532.1"/>
    </source>
</evidence>
<reference evidence="1 2" key="1">
    <citation type="submission" date="2020-02" db="EMBL/GenBank/DDBJ databases">
        <title>Rhodobacter algicola sp. nov., isolated from microalga culture.</title>
        <authorList>
            <person name="Park C.-Y."/>
        </authorList>
    </citation>
    <scope>NUCLEOTIDE SEQUENCE [LARGE SCALE GENOMIC DNA]</scope>
    <source>
        <strain evidence="1 2">ETT8</strain>
    </source>
</reference>
<name>A0A6B3RR08_9RHOB</name>